<evidence type="ECO:0000256" key="1">
    <source>
        <dbReference type="SAM" id="SignalP"/>
    </source>
</evidence>
<dbReference type="RefSeq" id="WP_338391145.1">
    <property type="nucleotide sequence ID" value="NZ_AP025314.1"/>
</dbReference>
<sequence>MKYRYLNKALTLCACLFAVALSSCEIEADAPKAPDKTANTDFGTAITFADLKGMIDSENYAVITENRFIEGFVIANNETNNFYKKIKIQGDNQGAEVKLNFTKNAYKVGDHVKIALKGLNLNKYTDLQIGSTYGSADDIRFGGIDEDAADTIIRVTAGSLVEPKLLTSEDLNDDALNTLVKFDQVQFDEGDLGETFADPQGESKYSVNRSLVFKNGSKVIVRTSNAATFASMAIPGGSGSIAGVLGKYGKDFQLFIMDPAEIKMEGDRFEIEKPEIDFGTEISITELKGLIDSENYKKIEEARFVQGTVVANADGGNFYKQFTFQAGEEGAVVKINTTKVPFAIGQKVKIALKGLYLNKYADLQIGSTYVDSKDKKTKFGGIDEGDIESKIEASAGTAIAPKTVTIAGLFDGMLNTLVTVNDVQVVDGDLNKSFAEPKQNTNRTLETCDGEQLVLRTSGYSKFAGETLPSGKGSITGILGKYGSTYQLFIRNTADINMAGERCTTDGGGNEPATEISIADLKQKIDGTQFVQINENLFVEGTVIANAESGNFYKQFTIQAEGEGAIIKINTTDLPYTVGQKVKVKLKGLHLNKYADLQIGSTYVDSKSGDTRFGGIDKNKLSEFIEATTGTAIEPTTVTIDGLTDTMLNTLVKFEDLQFKTTGEIYAKSKQNTNRTLTTCDGKELVLRTSGYAKFAGETVAEGKGSIVGVLSKYKDTYQLYIRDLNDVDMTGDRCE</sequence>
<dbReference type="PROSITE" id="PS51257">
    <property type="entry name" value="PROKAR_LIPOPROTEIN"/>
    <property type="match status" value="1"/>
</dbReference>
<accession>A0AAU9D0W4</accession>
<feature type="signal peptide" evidence="1">
    <location>
        <begin position="1"/>
        <end position="28"/>
    </location>
</feature>
<keyword evidence="4" id="KW-1185">Reference proteome</keyword>
<name>A0AAU9D0W4_9BACT</name>
<dbReference type="EMBL" id="AP025314">
    <property type="protein sequence ID" value="BDD09548.1"/>
    <property type="molecule type" value="Genomic_DNA"/>
</dbReference>
<feature type="chain" id="PRO_5043706474" description="DUF5689 domain-containing protein" evidence="1">
    <location>
        <begin position="29"/>
        <end position="736"/>
    </location>
</feature>
<evidence type="ECO:0000313" key="4">
    <source>
        <dbReference type="Proteomes" id="UP001348817"/>
    </source>
</evidence>
<dbReference type="Pfam" id="PF18942">
    <property type="entry name" value="DUF5689"/>
    <property type="match status" value="3"/>
</dbReference>
<dbReference type="Proteomes" id="UP001348817">
    <property type="component" value="Chromosome"/>
</dbReference>
<dbReference type="InterPro" id="IPR043744">
    <property type="entry name" value="DUF5689"/>
</dbReference>
<feature type="domain" description="DUF5689" evidence="2">
    <location>
        <begin position="280"/>
        <end position="496"/>
    </location>
</feature>
<evidence type="ECO:0000313" key="3">
    <source>
        <dbReference type="EMBL" id="BDD09548.1"/>
    </source>
</evidence>
<evidence type="ECO:0000259" key="2">
    <source>
        <dbReference type="Pfam" id="PF18942"/>
    </source>
</evidence>
<proteinExistence type="predicted"/>
<feature type="domain" description="DUF5689" evidence="2">
    <location>
        <begin position="44"/>
        <end position="259"/>
    </location>
</feature>
<keyword evidence="1" id="KW-0732">Signal</keyword>
<organism evidence="3 4">
    <name type="scientific">Fulvitalea axinellae</name>
    <dbReference type="NCBI Taxonomy" id="1182444"/>
    <lineage>
        <taxon>Bacteria</taxon>
        <taxon>Pseudomonadati</taxon>
        <taxon>Bacteroidota</taxon>
        <taxon>Cytophagia</taxon>
        <taxon>Cytophagales</taxon>
        <taxon>Persicobacteraceae</taxon>
        <taxon>Fulvitalea</taxon>
    </lineage>
</organism>
<reference evidence="3 4" key="1">
    <citation type="submission" date="2021-12" db="EMBL/GenBank/DDBJ databases">
        <title>Genome sequencing of bacteria with rrn-lacking chromosome and rrn-plasmid.</title>
        <authorList>
            <person name="Anda M."/>
            <person name="Iwasaki W."/>
        </authorList>
    </citation>
    <scope>NUCLEOTIDE SEQUENCE [LARGE SCALE GENOMIC DNA]</scope>
    <source>
        <strain evidence="3 4">DSM 100852</strain>
    </source>
</reference>
<dbReference type="KEGG" id="fax:FUAX_19800"/>
<dbReference type="AlphaFoldDB" id="A0AAU9D0W4"/>
<feature type="domain" description="DUF5689" evidence="2">
    <location>
        <begin position="514"/>
        <end position="728"/>
    </location>
</feature>
<protein>
    <recommendedName>
        <fullName evidence="2">DUF5689 domain-containing protein</fullName>
    </recommendedName>
</protein>
<gene>
    <name evidence="3" type="ORF">FUAX_19800</name>
</gene>